<evidence type="ECO:0000256" key="7">
    <source>
        <dbReference type="ARBA" id="ARBA00032923"/>
    </source>
</evidence>
<evidence type="ECO:0000256" key="2">
    <source>
        <dbReference type="ARBA" id="ARBA00005617"/>
    </source>
</evidence>
<dbReference type="GO" id="GO:0005576">
    <property type="term" value="C:extracellular region"/>
    <property type="evidence" value="ECO:0007669"/>
    <property type="project" value="UniProtKB-SubCell"/>
</dbReference>
<keyword evidence="6" id="KW-1015">Disulfide bond</keyword>
<evidence type="ECO:0000313" key="11">
    <source>
        <dbReference type="Proteomes" id="UP000827092"/>
    </source>
</evidence>
<dbReference type="PANTHER" id="PTHR12990:SF5">
    <property type="entry name" value="MESENCEPHALIC ASTROCYTE-DERIVED NEUROTROPHIC FACTOR HOMOLOG"/>
    <property type="match status" value="1"/>
</dbReference>
<evidence type="ECO:0000256" key="1">
    <source>
        <dbReference type="ARBA" id="ARBA00004613"/>
    </source>
</evidence>
<dbReference type="InterPro" id="IPR045332">
    <property type="entry name" value="ARMET_N"/>
</dbReference>
<feature type="chain" id="PRO_5043966962" description="Mesencephalic astrocyte-derived neurotrophic factor homolog" evidence="8">
    <location>
        <begin position="17"/>
        <end position="125"/>
    </location>
</feature>
<dbReference type="Pfam" id="PF20145">
    <property type="entry name" value="ARMET_N"/>
    <property type="match status" value="1"/>
</dbReference>
<keyword evidence="5 8" id="KW-0732">Signal</keyword>
<evidence type="ECO:0000313" key="10">
    <source>
        <dbReference type="EMBL" id="KAG8195926.1"/>
    </source>
</evidence>
<comment type="caution">
    <text evidence="10">The sequence shown here is derived from an EMBL/GenBank/DDBJ whole genome shotgun (WGS) entry which is preliminary data.</text>
</comment>
<name>A0AAV6VJZ2_9ARAC</name>
<comment type="subcellular location">
    <subcellularLocation>
        <location evidence="1">Secreted</location>
    </subcellularLocation>
</comment>
<organism evidence="10 11">
    <name type="scientific">Oedothorax gibbosus</name>
    <dbReference type="NCBI Taxonomy" id="931172"/>
    <lineage>
        <taxon>Eukaryota</taxon>
        <taxon>Metazoa</taxon>
        <taxon>Ecdysozoa</taxon>
        <taxon>Arthropoda</taxon>
        <taxon>Chelicerata</taxon>
        <taxon>Arachnida</taxon>
        <taxon>Araneae</taxon>
        <taxon>Araneomorphae</taxon>
        <taxon>Entelegynae</taxon>
        <taxon>Araneoidea</taxon>
        <taxon>Linyphiidae</taxon>
        <taxon>Erigoninae</taxon>
        <taxon>Oedothorax</taxon>
    </lineage>
</organism>
<dbReference type="EMBL" id="JAFNEN010000076">
    <property type="protein sequence ID" value="KAG8195926.1"/>
    <property type="molecule type" value="Genomic_DNA"/>
</dbReference>
<keyword evidence="11" id="KW-1185">Reference proteome</keyword>
<feature type="domain" description="ARMET N-terminal" evidence="9">
    <location>
        <begin position="28"/>
        <end position="120"/>
    </location>
</feature>
<evidence type="ECO:0000256" key="8">
    <source>
        <dbReference type="SAM" id="SignalP"/>
    </source>
</evidence>
<dbReference type="AlphaFoldDB" id="A0AAV6VJZ2"/>
<comment type="similarity">
    <text evidence="2">Belongs to the ARMET family.</text>
</comment>
<evidence type="ECO:0000256" key="3">
    <source>
        <dbReference type="ARBA" id="ARBA00014267"/>
    </source>
</evidence>
<keyword evidence="4" id="KW-0964">Secreted</keyword>
<reference evidence="10 11" key="1">
    <citation type="journal article" date="2022" name="Nat. Ecol. Evol.">
        <title>A masculinizing supergene underlies an exaggerated male reproductive morph in a spider.</title>
        <authorList>
            <person name="Hendrickx F."/>
            <person name="De Corte Z."/>
            <person name="Sonet G."/>
            <person name="Van Belleghem S.M."/>
            <person name="Kostlbacher S."/>
            <person name="Vangestel C."/>
        </authorList>
    </citation>
    <scope>NUCLEOTIDE SEQUENCE [LARGE SCALE GENOMIC DNA]</scope>
    <source>
        <strain evidence="10">W744_W776</strain>
    </source>
</reference>
<evidence type="ECO:0000256" key="6">
    <source>
        <dbReference type="ARBA" id="ARBA00023157"/>
    </source>
</evidence>
<dbReference type="InterPro" id="IPR045333">
    <property type="entry name" value="ARMET-like"/>
</dbReference>
<protein>
    <recommendedName>
        <fullName evidence="3">Mesencephalic astrocyte-derived neurotrophic factor homolog</fullName>
    </recommendedName>
    <alternativeName>
        <fullName evidence="7">MANF/CDNF-like protein</fullName>
    </alternativeName>
</protein>
<dbReference type="Gene3D" id="1.10.225.10">
    <property type="entry name" value="Saposin-like"/>
    <property type="match status" value="1"/>
</dbReference>
<dbReference type="PANTHER" id="PTHR12990">
    <property type="entry name" value="ARMET-LIKE PROTEIN"/>
    <property type="match status" value="1"/>
</dbReference>
<dbReference type="Proteomes" id="UP000827092">
    <property type="component" value="Unassembled WGS sequence"/>
</dbReference>
<feature type="signal peptide" evidence="8">
    <location>
        <begin position="1"/>
        <end position="16"/>
    </location>
</feature>
<evidence type="ECO:0000256" key="5">
    <source>
        <dbReference type="ARBA" id="ARBA00022729"/>
    </source>
</evidence>
<accession>A0AAV6VJZ2</accession>
<evidence type="ECO:0000256" key="4">
    <source>
        <dbReference type="ARBA" id="ARBA00022525"/>
    </source>
</evidence>
<gene>
    <name evidence="10" type="ORF">JTE90_001160</name>
</gene>
<evidence type="ECO:0000259" key="9">
    <source>
        <dbReference type="Pfam" id="PF20145"/>
    </source>
</evidence>
<dbReference type="FunFam" id="1.10.225.10:FF:000003">
    <property type="entry name" value="Mesencephalic astrocyte-derived neurotrophic factor"/>
    <property type="match status" value="1"/>
</dbReference>
<proteinExistence type="inferred from homology"/>
<sequence length="125" mass="14295">MIATTFITILLFKLQGDKINCLESKSKKCEVCVEVLTKFAQSLRRSELNDSERIEERFVKFCRKSTGPENRFCYYIGGTSDSATRVLSEMSKPLSWGLPVDKICQRLGSKDLQVCDLRYKEPADL</sequence>